<evidence type="ECO:0000313" key="2">
    <source>
        <dbReference type="EMBL" id="KKL19395.1"/>
    </source>
</evidence>
<dbReference type="GO" id="GO:0005506">
    <property type="term" value="F:iron ion binding"/>
    <property type="evidence" value="ECO:0007669"/>
    <property type="project" value="InterPro"/>
</dbReference>
<dbReference type="AlphaFoldDB" id="A0A0F9BCG5"/>
<dbReference type="Pfam" id="PF01592">
    <property type="entry name" value="NifU_N"/>
    <property type="match status" value="1"/>
</dbReference>
<dbReference type="GO" id="GO:0016226">
    <property type="term" value="P:iron-sulfur cluster assembly"/>
    <property type="evidence" value="ECO:0007669"/>
    <property type="project" value="InterPro"/>
</dbReference>
<feature type="domain" description="NIF system FeS cluster assembly NifU N-terminal" evidence="1">
    <location>
        <begin position="7"/>
        <end position="87"/>
    </location>
</feature>
<dbReference type="CDD" id="cd06664">
    <property type="entry name" value="IscU_like"/>
    <property type="match status" value="1"/>
</dbReference>
<dbReference type="InterPro" id="IPR002871">
    <property type="entry name" value="NIF_FeS_clus_asmbl_NifU_N"/>
</dbReference>
<dbReference type="EMBL" id="LAZR01038503">
    <property type="protein sequence ID" value="KKL19395.1"/>
    <property type="molecule type" value="Genomic_DNA"/>
</dbReference>
<gene>
    <name evidence="2" type="ORF">LCGC14_2465890</name>
</gene>
<evidence type="ECO:0000259" key="1">
    <source>
        <dbReference type="Pfam" id="PF01592"/>
    </source>
</evidence>
<organism evidence="2">
    <name type="scientific">marine sediment metagenome</name>
    <dbReference type="NCBI Taxonomy" id="412755"/>
    <lineage>
        <taxon>unclassified sequences</taxon>
        <taxon>metagenomes</taxon>
        <taxon>ecological metagenomes</taxon>
    </lineage>
</organism>
<sequence length="140" mass="15791">MTTNTIYKDVLMDHYRHPRNCSDVSLSDVVKRGSNPRCGDELKIGVCFDHEILSDVKFQGRGCSVCMASASMMTVSVTGESREEAQRQSERMKNWFDEKQGDALEPPEPLYALSAVRKYPARRRCVLLAWEALDSALTAE</sequence>
<proteinExistence type="predicted"/>
<dbReference type="NCBIfam" id="TIGR01994">
    <property type="entry name" value="SUF_scaf_2"/>
    <property type="match status" value="1"/>
</dbReference>
<dbReference type="Gene3D" id="3.90.1010.10">
    <property type="match status" value="1"/>
</dbReference>
<reference evidence="2" key="1">
    <citation type="journal article" date="2015" name="Nature">
        <title>Complex archaea that bridge the gap between prokaryotes and eukaryotes.</title>
        <authorList>
            <person name="Spang A."/>
            <person name="Saw J.H."/>
            <person name="Jorgensen S.L."/>
            <person name="Zaremba-Niedzwiedzka K."/>
            <person name="Martijn J."/>
            <person name="Lind A.E."/>
            <person name="van Eijk R."/>
            <person name="Schleper C."/>
            <person name="Guy L."/>
            <person name="Ettema T.J."/>
        </authorList>
    </citation>
    <scope>NUCLEOTIDE SEQUENCE</scope>
</reference>
<accession>A0A0F9BCG5</accession>
<comment type="caution">
    <text evidence="2">The sequence shown here is derived from an EMBL/GenBank/DDBJ whole genome shotgun (WGS) entry which is preliminary data.</text>
</comment>
<protein>
    <recommendedName>
        <fullName evidence="1">NIF system FeS cluster assembly NifU N-terminal domain-containing protein</fullName>
    </recommendedName>
</protein>
<dbReference type="PANTHER" id="PTHR10093">
    <property type="entry name" value="IRON-SULFUR CLUSTER ASSEMBLY ENZYME NIFU HOMOLOG"/>
    <property type="match status" value="1"/>
</dbReference>
<dbReference type="GO" id="GO:0051536">
    <property type="term" value="F:iron-sulfur cluster binding"/>
    <property type="evidence" value="ECO:0007669"/>
    <property type="project" value="InterPro"/>
</dbReference>
<name>A0A0F9BCG5_9ZZZZ</name>
<dbReference type="SUPFAM" id="SSF82649">
    <property type="entry name" value="SufE/NifU"/>
    <property type="match status" value="1"/>
</dbReference>